<accession>A0ACB8A1X4</accession>
<dbReference type="Proteomes" id="UP000790377">
    <property type="component" value="Unassembled WGS sequence"/>
</dbReference>
<gene>
    <name evidence="1" type="ORF">BJ138DRAFT_531093</name>
</gene>
<proteinExistence type="predicted"/>
<comment type="caution">
    <text evidence="1">The sequence shown here is derived from an EMBL/GenBank/DDBJ whole genome shotgun (WGS) entry which is preliminary data.</text>
</comment>
<reference evidence="1" key="1">
    <citation type="journal article" date="2021" name="New Phytol.">
        <title>Evolutionary innovations through gain and loss of genes in the ectomycorrhizal Boletales.</title>
        <authorList>
            <person name="Wu G."/>
            <person name="Miyauchi S."/>
            <person name="Morin E."/>
            <person name="Kuo A."/>
            <person name="Drula E."/>
            <person name="Varga T."/>
            <person name="Kohler A."/>
            <person name="Feng B."/>
            <person name="Cao Y."/>
            <person name="Lipzen A."/>
            <person name="Daum C."/>
            <person name="Hundley H."/>
            <person name="Pangilinan J."/>
            <person name="Johnson J."/>
            <person name="Barry K."/>
            <person name="LaButti K."/>
            <person name="Ng V."/>
            <person name="Ahrendt S."/>
            <person name="Min B."/>
            <person name="Choi I.G."/>
            <person name="Park H."/>
            <person name="Plett J.M."/>
            <person name="Magnuson J."/>
            <person name="Spatafora J.W."/>
            <person name="Nagy L.G."/>
            <person name="Henrissat B."/>
            <person name="Grigoriev I.V."/>
            <person name="Yang Z.L."/>
            <person name="Xu J."/>
            <person name="Martin F.M."/>
        </authorList>
    </citation>
    <scope>NUCLEOTIDE SEQUENCE</scope>
    <source>
        <strain evidence="1">ATCC 28755</strain>
    </source>
</reference>
<name>A0ACB8A1X4_9AGAM</name>
<evidence type="ECO:0000313" key="1">
    <source>
        <dbReference type="EMBL" id="KAH7907182.1"/>
    </source>
</evidence>
<organism evidence="1 2">
    <name type="scientific">Hygrophoropsis aurantiaca</name>
    <dbReference type="NCBI Taxonomy" id="72124"/>
    <lineage>
        <taxon>Eukaryota</taxon>
        <taxon>Fungi</taxon>
        <taxon>Dikarya</taxon>
        <taxon>Basidiomycota</taxon>
        <taxon>Agaricomycotina</taxon>
        <taxon>Agaricomycetes</taxon>
        <taxon>Agaricomycetidae</taxon>
        <taxon>Boletales</taxon>
        <taxon>Coniophorineae</taxon>
        <taxon>Hygrophoropsidaceae</taxon>
        <taxon>Hygrophoropsis</taxon>
    </lineage>
</organism>
<evidence type="ECO:0000313" key="2">
    <source>
        <dbReference type="Proteomes" id="UP000790377"/>
    </source>
</evidence>
<dbReference type="EMBL" id="MU267930">
    <property type="protein sequence ID" value="KAH7907182.1"/>
    <property type="molecule type" value="Genomic_DNA"/>
</dbReference>
<sequence>MHRALLIVEIQLCIFSNILVKQALTGEDLEQNRLGKRTLNALARTCKTFSEAALDVVWRDLDSFVKLVQCMPQDLWYMEGSNYYTLGGFMGCTNLSFLHRSDTLNNSQKFRRSTTSSDWAIFQKYARRVHFIRGLYRHLPLFERVINLDDSCTLALCSPSAPARLLPNLKSLVWPVESDAQFLLLPRLLSPSLISLSLRPSNLYHPPQAPASASQISFEICPSLQYLDVKGDLFSPLSEGLKRSINQLQNLDTISWDELRSEAILSLARLPRLKYATFKIPPDFTFFVTALPSNPSILEPAFPMMCLLEISSGSLTCVTAFLNYFKTGSKIMELSFRGRGPSQAATIRELVAALGSSASRDALHNLTVCDKVSSDPTGFRPLGIRDLAPLLKFHRLQRLNLDLQCPIIIIDATLLEMADSWPDITSLPSSHATPSGLLALLETCANLRNLSLPVDFSAIDSADFDPLELRHSTDLNIHIWELSLGPFNINHPLAVAGFLALVVPSCYEIKMLWPDVEGGETTIYRQRWVETANMYRGLRGSAGLGGLSSVRLSAIYWARNLSDTSRANTGCIHTPFGTRSSPNHLHNLSPLPISRLDLCPERSQFQFGHRLSLK</sequence>
<protein>
    <submittedName>
        <fullName evidence="1">Uncharacterized protein</fullName>
    </submittedName>
</protein>
<keyword evidence="2" id="KW-1185">Reference proteome</keyword>